<dbReference type="RefSeq" id="WP_146571904.1">
    <property type="nucleotide sequence ID" value="NZ_SJPH01000002.1"/>
</dbReference>
<evidence type="ECO:0000256" key="1">
    <source>
        <dbReference type="SAM" id="MobiDB-lite"/>
    </source>
</evidence>
<dbReference type="Pfam" id="PF07607">
    <property type="entry name" value="DUF1570"/>
    <property type="match status" value="1"/>
</dbReference>
<evidence type="ECO:0000313" key="4">
    <source>
        <dbReference type="Proteomes" id="UP000318995"/>
    </source>
</evidence>
<reference evidence="3 4" key="1">
    <citation type="submission" date="2019-02" db="EMBL/GenBank/DDBJ databases">
        <title>Deep-cultivation of Planctomycetes and their phenomic and genomic characterization uncovers novel biology.</title>
        <authorList>
            <person name="Wiegand S."/>
            <person name="Jogler M."/>
            <person name="Boedeker C."/>
            <person name="Pinto D."/>
            <person name="Vollmers J."/>
            <person name="Rivas-Marin E."/>
            <person name="Kohn T."/>
            <person name="Peeters S.H."/>
            <person name="Heuer A."/>
            <person name="Rast P."/>
            <person name="Oberbeckmann S."/>
            <person name="Bunk B."/>
            <person name="Jeske O."/>
            <person name="Meyerdierks A."/>
            <person name="Storesund J.E."/>
            <person name="Kallscheuer N."/>
            <person name="Luecker S."/>
            <person name="Lage O.M."/>
            <person name="Pohl T."/>
            <person name="Merkel B.J."/>
            <person name="Hornburger P."/>
            <person name="Mueller R.-W."/>
            <person name="Bruemmer F."/>
            <person name="Labrenz M."/>
            <person name="Spormann A.M."/>
            <person name="Op Den Camp H."/>
            <person name="Overmann J."/>
            <person name="Amann R."/>
            <person name="Jetten M.S.M."/>
            <person name="Mascher T."/>
            <person name="Medema M.H."/>
            <person name="Devos D.P."/>
            <person name="Kaster A.-K."/>
            <person name="Ovreas L."/>
            <person name="Rohde M."/>
            <person name="Galperin M.Y."/>
            <person name="Jogler C."/>
        </authorList>
    </citation>
    <scope>NUCLEOTIDE SEQUENCE [LARGE SCALE GENOMIC DNA]</scope>
    <source>
        <strain evidence="3 4">Pla111</strain>
    </source>
</reference>
<comment type="caution">
    <text evidence="3">The sequence shown here is derived from an EMBL/GenBank/DDBJ whole genome shotgun (WGS) entry which is preliminary data.</text>
</comment>
<sequence>MTPPQRPLFAALLLALAGLLSGGFTAGLSWGQTPSDEDAESTATLDVAPARPPQGLEGLMVPEGVEPTPPEVPVVAYQPAPGIAPQIVRVLCDLGPLRVVVLPTGELKAVPREQTRPATEPLSVATDDEIRAWLEAGGLRDFQHERAGYFYFVYQSSDGFYQHTRGILESMLKGVVTQLRAWGLPVERPATPLVVIILPSRAAFDAYYKAPPEMLAYYNIDTNCVVMYEDERLFDAAPEYALKQASYVVAHEAIHQLLANTAIQQRRSGWPAWITEGIAEYFCPLQVSSRIRKADGDQIPARAVAWTQPGMVNDLRMRDLLRTPGEGGRVIREVVSAPGLTSHGYAVAWGLTHYLAEQRTDEFTAYLRELSVKEPLTPPPSAVQHGPDPLFVKHFGDDFAAIEQEVQAHLTSRKLQSAYTDPIDNQTHYVMSVTVKRGRVFYTLAEVAISPSAADRWARKVRERLKAEGASGHIVTKEYPDRRGAIRHLQRLKARLQ</sequence>
<organism evidence="3 4">
    <name type="scientific">Botrimarina hoheduenensis</name>
    <dbReference type="NCBI Taxonomy" id="2528000"/>
    <lineage>
        <taxon>Bacteria</taxon>
        <taxon>Pseudomonadati</taxon>
        <taxon>Planctomycetota</taxon>
        <taxon>Planctomycetia</taxon>
        <taxon>Pirellulales</taxon>
        <taxon>Lacipirellulaceae</taxon>
        <taxon>Botrimarina</taxon>
    </lineage>
</organism>
<dbReference type="EMBL" id="SJPH01000002">
    <property type="protein sequence ID" value="TWT47348.1"/>
    <property type="molecule type" value="Genomic_DNA"/>
</dbReference>
<evidence type="ECO:0000259" key="2">
    <source>
        <dbReference type="Pfam" id="PF07607"/>
    </source>
</evidence>
<protein>
    <recommendedName>
        <fullName evidence="2">DUF1570 domain-containing protein</fullName>
    </recommendedName>
</protein>
<keyword evidence="4" id="KW-1185">Reference proteome</keyword>
<feature type="domain" description="DUF1570" evidence="2">
    <location>
        <begin position="249"/>
        <end position="376"/>
    </location>
</feature>
<dbReference type="Proteomes" id="UP000318995">
    <property type="component" value="Unassembled WGS sequence"/>
</dbReference>
<dbReference type="InterPro" id="IPR011464">
    <property type="entry name" value="DUF1570"/>
</dbReference>
<gene>
    <name evidence="3" type="ORF">Pla111_09610</name>
</gene>
<proteinExistence type="predicted"/>
<feature type="region of interest" description="Disordered" evidence="1">
    <location>
        <begin position="31"/>
        <end position="56"/>
    </location>
</feature>
<evidence type="ECO:0000313" key="3">
    <source>
        <dbReference type="EMBL" id="TWT47348.1"/>
    </source>
</evidence>
<accession>A0A5C5W8Y2</accession>
<dbReference type="AlphaFoldDB" id="A0A5C5W8Y2"/>
<name>A0A5C5W8Y2_9BACT</name>
<dbReference type="OrthoDB" id="291356at2"/>